<dbReference type="SUPFAM" id="SSF53756">
    <property type="entry name" value="UDP-Glycosyltransferase/glycogen phosphorylase"/>
    <property type="match status" value="1"/>
</dbReference>
<evidence type="ECO:0000259" key="2">
    <source>
        <dbReference type="Pfam" id="PF13439"/>
    </source>
</evidence>
<dbReference type="Gene3D" id="3.40.50.2000">
    <property type="entry name" value="Glycogen Phosphorylase B"/>
    <property type="match status" value="2"/>
</dbReference>
<evidence type="ECO:0000313" key="3">
    <source>
        <dbReference type="EMBL" id="HIU39992.1"/>
    </source>
</evidence>
<gene>
    <name evidence="3" type="ORF">IAB68_01650</name>
</gene>
<comment type="caution">
    <text evidence="3">The sequence shown here is derived from an EMBL/GenBank/DDBJ whole genome shotgun (WGS) entry which is preliminary data.</text>
</comment>
<proteinExistence type="predicted"/>
<dbReference type="InterPro" id="IPR001296">
    <property type="entry name" value="Glyco_trans_1"/>
</dbReference>
<reference evidence="3" key="2">
    <citation type="journal article" date="2021" name="PeerJ">
        <title>Extensive microbial diversity within the chicken gut microbiome revealed by metagenomics and culture.</title>
        <authorList>
            <person name="Gilroy R."/>
            <person name="Ravi A."/>
            <person name="Getino M."/>
            <person name="Pursley I."/>
            <person name="Horton D.L."/>
            <person name="Alikhan N.F."/>
            <person name="Baker D."/>
            <person name="Gharbi K."/>
            <person name="Hall N."/>
            <person name="Watson M."/>
            <person name="Adriaenssens E.M."/>
            <person name="Foster-Nyarko E."/>
            <person name="Jarju S."/>
            <person name="Secka A."/>
            <person name="Antonio M."/>
            <person name="Oren A."/>
            <person name="Chaudhuri R.R."/>
            <person name="La Ragione R."/>
            <person name="Hildebrand F."/>
            <person name="Pallen M.J."/>
        </authorList>
    </citation>
    <scope>NUCLEOTIDE SEQUENCE</scope>
    <source>
        <strain evidence="3">CHK193-30670</strain>
    </source>
</reference>
<dbReference type="PANTHER" id="PTHR45947">
    <property type="entry name" value="SULFOQUINOVOSYL TRANSFERASE SQD2"/>
    <property type="match status" value="1"/>
</dbReference>
<organism evidence="3 4">
    <name type="scientific">Candidatus Aphodocola excrementigallinarum</name>
    <dbReference type="NCBI Taxonomy" id="2840670"/>
    <lineage>
        <taxon>Bacteria</taxon>
        <taxon>Bacillati</taxon>
        <taxon>Bacillota</taxon>
        <taxon>Bacilli</taxon>
        <taxon>Candidatus Aphodocola</taxon>
    </lineage>
</organism>
<evidence type="ECO:0000259" key="1">
    <source>
        <dbReference type="Pfam" id="PF00534"/>
    </source>
</evidence>
<name>A0A9D1IMH6_9FIRM</name>
<dbReference type="CDD" id="cd03801">
    <property type="entry name" value="GT4_PimA-like"/>
    <property type="match status" value="1"/>
</dbReference>
<feature type="domain" description="Glycosyltransferase subfamily 4-like N-terminal" evidence="2">
    <location>
        <begin position="41"/>
        <end position="141"/>
    </location>
</feature>
<dbReference type="InterPro" id="IPR028098">
    <property type="entry name" value="Glyco_trans_4-like_N"/>
</dbReference>
<dbReference type="EMBL" id="DVMT01000017">
    <property type="protein sequence ID" value="HIU39992.1"/>
    <property type="molecule type" value="Genomic_DNA"/>
</dbReference>
<dbReference type="AlphaFoldDB" id="A0A9D1IMH6"/>
<reference evidence="3" key="1">
    <citation type="submission" date="2020-10" db="EMBL/GenBank/DDBJ databases">
        <authorList>
            <person name="Gilroy R."/>
        </authorList>
    </citation>
    <scope>NUCLEOTIDE SEQUENCE</scope>
    <source>
        <strain evidence="3">CHK193-30670</strain>
    </source>
</reference>
<dbReference type="Pfam" id="PF00534">
    <property type="entry name" value="Glycos_transf_1"/>
    <property type="match status" value="1"/>
</dbReference>
<dbReference type="InterPro" id="IPR050194">
    <property type="entry name" value="Glycosyltransferase_grp1"/>
</dbReference>
<dbReference type="PANTHER" id="PTHR45947:SF3">
    <property type="entry name" value="SULFOQUINOVOSYL TRANSFERASE SQD2"/>
    <property type="match status" value="1"/>
</dbReference>
<evidence type="ECO:0000313" key="4">
    <source>
        <dbReference type="Proteomes" id="UP000824074"/>
    </source>
</evidence>
<dbReference type="Proteomes" id="UP000824074">
    <property type="component" value="Unassembled WGS sequence"/>
</dbReference>
<sequence>MKVLLYTENQKVIGKSGLGKAIKHQIKALENEGINYTLNTHDDYDILHINTYFLKSYSLAKKAKKKGKKIVYHAHSTEEDYKDGFILAKQTSRLFKKWIIKCYKLGDVIITPSLYSKRLLEGYKGLEDKKIYDVSNGIDLEFFKHDKSLRNKFRKRFGFKENDKVIFSVGLYIERKGITDFVELAKRFPQYKFIWFGYSPLKAATKPVRRAVKTKLDNLTFAGYVEPQIIKEAMSGADLFLFLTKEETEGIPLIEALACKCNTIVRDIGAFDYLKDKKDVYKAKDLDDFEKKVKLFFQGKLKDLTENGYKVAKTKDINDVGKKLKKIYESL</sequence>
<dbReference type="GO" id="GO:0016757">
    <property type="term" value="F:glycosyltransferase activity"/>
    <property type="evidence" value="ECO:0007669"/>
    <property type="project" value="InterPro"/>
</dbReference>
<dbReference type="Pfam" id="PF13439">
    <property type="entry name" value="Glyco_transf_4"/>
    <property type="match status" value="1"/>
</dbReference>
<accession>A0A9D1IMH6</accession>
<feature type="domain" description="Glycosyl transferase family 1" evidence="1">
    <location>
        <begin position="151"/>
        <end position="310"/>
    </location>
</feature>
<protein>
    <submittedName>
        <fullName evidence="3">Glycosyltransferase family 4 protein</fullName>
    </submittedName>
</protein>